<name>A0A0R1QFR4_9LACO</name>
<dbReference type="Proteomes" id="UP000050872">
    <property type="component" value="Unassembled WGS sequence"/>
</dbReference>
<dbReference type="EMBL" id="AZEZ01000088">
    <property type="protein sequence ID" value="KRL43342.1"/>
    <property type="molecule type" value="Genomic_DNA"/>
</dbReference>
<dbReference type="PATRIC" id="fig|1423770.3.peg.1058"/>
<dbReference type="OrthoDB" id="2318089at2"/>
<dbReference type="AlphaFoldDB" id="A0A0R1QFR4"/>
<reference evidence="1 2" key="1">
    <citation type="journal article" date="2015" name="Genome Announc.">
        <title>Expanding the biotechnology potential of lactobacilli through comparative genomics of 213 strains and associated genera.</title>
        <authorList>
            <person name="Sun Z."/>
            <person name="Harris H.M."/>
            <person name="McCann A."/>
            <person name="Guo C."/>
            <person name="Argimon S."/>
            <person name="Zhang W."/>
            <person name="Yang X."/>
            <person name="Jeffery I.B."/>
            <person name="Cooney J.C."/>
            <person name="Kagawa T.F."/>
            <person name="Liu W."/>
            <person name="Song Y."/>
            <person name="Salvetti E."/>
            <person name="Wrobel A."/>
            <person name="Rasinkangas P."/>
            <person name="Parkhill J."/>
            <person name="Rea M.C."/>
            <person name="O'Sullivan O."/>
            <person name="Ritari J."/>
            <person name="Douillard F.P."/>
            <person name="Paul Ross R."/>
            <person name="Yang R."/>
            <person name="Briner A.E."/>
            <person name="Felis G.E."/>
            <person name="de Vos W.M."/>
            <person name="Barrangou R."/>
            <person name="Klaenhammer T.R."/>
            <person name="Caufield P.W."/>
            <person name="Cui Y."/>
            <person name="Zhang H."/>
            <person name="O'Toole P.W."/>
        </authorList>
    </citation>
    <scope>NUCLEOTIDE SEQUENCE [LARGE SCALE GENOMIC DNA]</scope>
    <source>
        <strain evidence="1 2">DSM 14500</strain>
    </source>
</reference>
<comment type="caution">
    <text evidence="1">The sequence shown here is derived from an EMBL/GenBank/DDBJ whole genome shotgun (WGS) entry which is preliminary data.</text>
</comment>
<gene>
    <name evidence="1" type="ORF">FD29_GL001027</name>
</gene>
<accession>A0A0R1QFR4</accession>
<sequence>MMNDQKKLLEYMSDFYKMPTIELKQKYTMNQLEDAYNEIHNKTRYQKHLDDKKNFSTTYLMKEFSPL</sequence>
<proteinExistence type="predicted"/>
<dbReference type="STRING" id="1423770.FD29_GL001027"/>
<organism evidence="1 2">
    <name type="scientific">Companilactobacillus mindensis DSM 14500</name>
    <dbReference type="NCBI Taxonomy" id="1423770"/>
    <lineage>
        <taxon>Bacteria</taxon>
        <taxon>Bacillati</taxon>
        <taxon>Bacillota</taxon>
        <taxon>Bacilli</taxon>
        <taxon>Lactobacillales</taxon>
        <taxon>Lactobacillaceae</taxon>
        <taxon>Companilactobacillus</taxon>
    </lineage>
</organism>
<dbReference type="RefSeq" id="WP_057888416.1">
    <property type="nucleotide sequence ID" value="NZ_AZEZ01000088.1"/>
</dbReference>
<evidence type="ECO:0000313" key="1">
    <source>
        <dbReference type="EMBL" id="KRL43342.1"/>
    </source>
</evidence>
<evidence type="ECO:0000313" key="2">
    <source>
        <dbReference type="Proteomes" id="UP000050872"/>
    </source>
</evidence>
<keyword evidence="2" id="KW-1185">Reference proteome</keyword>
<protein>
    <submittedName>
        <fullName evidence="1">Uncharacterized protein</fullName>
    </submittedName>
</protein>